<comment type="similarity">
    <text evidence="1">Belongs to the short-chain dehydrogenases/reductases (SDR) family.</text>
</comment>
<protein>
    <submittedName>
        <fullName evidence="4">2-deoxy-D-gluconate 3-dehydrogenase</fullName>
    </submittedName>
</protein>
<evidence type="ECO:0000313" key="5">
    <source>
        <dbReference type="Proteomes" id="UP000657574"/>
    </source>
</evidence>
<dbReference type="GO" id="GO:0016491">
    <property type="term" value="F:oxidoreductase activity"/>
    <property type="evidence" value="ECO:0007669"/>
    <property type="project" value="UniProtKB-KW"/>
</dbReference>
<dbReference type="PRINTS" id="PR00080">
    <property type="entry name" value="SDRFAMILY"/>
</dbReference>
<dbReference type="NCBIfam" id="NF005559">
    <property type="entry name" value="PRK07231.1"/>
    <property type="match status" value="1"/>
</dbReference>
<dbReference type="SMART" id="SM00822">
    <property type="entry name" value="PKS_KR"/>
    <property type="match status" value="1"/>
</dbReference>
<dbReference type="SUPFAM" id="SSF51735">
    <property type="entry name" value="NAD(P)-binding Rossmann-fold domains"/>
    <property type="match status" value="1"/>
</dbReference>
<dbReference type="PRINTS" id="PR00081">
    <property type="entry name" value="GDHRDH"/>
</dbReference>
<dbReference type="InterPro" id="IPR036291">
    <property type="entry name" value="NAD(P)-bd_dom_sf"/>
</dbReference>
<keyword evidence="2" id="KW-0560">Oxidoreductase</keyword>
<proteinExistence type="inferred from homology"/>
<evidence type="ECO:0000259" key="3">
    <source>
        <dbReference type="SMART" id="SM00822"/>
    </source>
</evidence>
<evidence type="ECO:0000256" key="2">
    <source>
        <dbReference type="ARBA" id="ARBA00023002"/>
    </source>
</evidence>
<feature type="domain" description="Ketoreductase" evidence="3">
    <location>
        <begin position="12"/>
        <end position="191"/>
    </location>
</feature>
<dbReference type="PROSITE" id="PS00061">
    <property type="entry name" value="ADH_SHORT"/>
    <property type="match status" value="1"/>
</dbReference>
<accession>A0A917P7U8</accession>
<dbReference type="Gene3D" id="3.40.50.720">
    <property type="entry name" value="NAD(P)-binding Rossmann-like Domain"/>
    <property type="match status" value="1"/>
</dbReference>
<name>A0A917P7U8_9ACTN</name>
<evidence type="ECO:0000313" key="4">
    <source>
        <dbReference type="EMBL" id="GGJ65572.1"/>
    </source>
</evidence>
<dbReference type="InterPro" id="IPR020904">
    <property type="entry name" value="Sc_DH/Rdtase_CS"/>
</dbReference>
<sequence length="255" mass="26660">MSNTLERPLAGKVAVVTGASRGIGQAIAVAYVRAGAKVTLAARTADALAETCELADPTGEQVHTVVADVTDPAAGELILGSTLERFGGVDILVNNAGMHYPTPLLETPAEDWNAIIDLNLIAAVNLTRSIGAELVRCRKGTVINITSAWATRAVPQHTAYVTSKAALAHFTRALAREWARHNVTVNAIAPGYFATEITKEGMADPKTNEVMLSAIPQRRVAEPSELGPLAVFLASDAATYVTGSSFAIDGGMALT</sequence>
<dbReference type="AlphaFoldDB" id="A0A917P7U8"/>
<dbReference type="EMBL" id="BMQA01000086">
    <property type="protein sequence ID" value="GGJ65572.1"/>
    <property type="molecule type" value="Genomic_DNA"/>
</dbReference>
<dbReference type="Pfam" id="PF13561">
    <property type="entry name" value="adh_short_C2"/>
    <property type="match status" value="1"/>
</dbReference>
<dbReference type="GO" id="GO:0032787">
    <property type="term" value="P:monocarboxylic acid metabolic process"/>
    <property type="evidence" value="ECO:0007669"/>
    <property type="project" value="UniProtKB-ARBA"/>
</dbReference>
<dbReference type="InterPro" id="IPR050259">
    <property type="entry name" value="SDR"/>
</dbReference>
<dbReference type="RefSeq" id="WP_189317106.1">
    <property type="nucleotide sequence ID" value="NZ_BMQA01000086.1"/>
</dbReference>
<gene>
    <name evidence="4" type="ORF">GCM10010121_090260</name>
</gene>
<reference evidence="4" key="2">
    <citation type="submission" date="2020-09" db="EMBL/GenBank/DDBJ databases">
        <authorList>
            <person name="Sun Q."/>
            <person name="Ohkuma M."/>
        </authorList>
    </citation>
    <scope>NUCLEOTIDE SEQUENCE</scope>
    <source>
        <strain evidence="4">JCM 3086</strain>
    </source>
</reference>
<dbReference type="InterPro" id="IPR057326">
    <property type="entry name" value="KR_dom"/>
</dbReference>
<dbReference type="InterPro" id="IPR002347">
    <property type="entry name" value="SDR_fam"/>
</dbReference>
<dbReference type="Proteomes" id="UP000657574">
    <property type="component" value="Unassembled WGS sequence"/>
</dbReference>
<keyword evidence="5" id="KW-1185">Reference proteome</keyword>
<evidence type="ECO:0000256" key="1">
    <source>
        <dbReference type="ARBA" id="ARBA00006484"/>
    </source>
</evidence>
<comment type="caution">
    <text evidence="4">The sequence shown here is derived from an EMBL/GenBank/DDBJ whole genome shotgun (WGS) entry which is preliminary data.</text>
</comment>
<reference evidence="4" key="1">
    <citation type="journal article" date="2014" name="Int. J. Syst. Evol. Microbiol.">
        <title>Complete genome sequence of Corynebacterium casei LMG S-19264T (=DSM 44701T), isolated from a smear-ripened cheese.</title>
        <authorList>
            <consortium name="US DOE Joint Genome Institute (JGI-PGF)"/>
            <person name="Walter F."/>
            <person name="Albersmeier A."/>
            <person name="Kalinowski J."/>
            <person name="Ruckert C."/>
        </authorList>
    </citation>
    <scope>NUCLEOTIDE SEQUENCE</scope>
    <source>
        <strain evidence="4">JCM 3086</strain>
    </source>
</reference>
<dbReference type="PANTHER" id="PTHR42879">
    <property type="entry name" value="3-OXOACYL-(ACYL-CARRIER-PROTEIN) REDUCTASE"/>
    <property type="match status" value="1"/>
</dbReference>
<dbReference type="FunFam" id="3.40.50.720:FF:000084">
    <property type="entry name" value="Short-chain dehydrogenase reductase"/>
    <property type="match status" value="1"/>
</dbReference>
<organism evidence="4 5">
    <name type="scientific">Streptomyces brasiliensis</name>
    <dbReference type="NCBI Taxonomy" id="1954"/>
    <lineage>
        <taxon>Bacteria</taxon>
        <taxon>Bacillati</taxon>
        <taxon>Actinomycetota</taxon>
        <taxon>Actinomycetes</taxon>
        <taxon>Kitasatosporales</taxon>
        <taxon>Streptomycetaceae</taxon>
        <taxon>Streptomyces</taxon>
    </lineage>
</organism>